<dbReference type="GO" id="GO:0003824">
    <property type="term" value="F:catalytic activity"/>
    <property type="evidence" value="ECO:0007669"/>
    <property type="project" value="InterPro"/>
</dbReference>
<keyword evidence="3" id="KW-0949">S-adenosyl-L-methionine</keyword>
<comment type="caution">
    <text evidence="8">The sequence shown here is derived from an EMBL/GenBank/DDBJ whole genome shotgun (WGS) entry which is preliminary data.</text>
</comment>
<dbReference type="SFLD" id="SFLDS00029">
    <property type="entry name" value="Radical_SAM"/>
    <property type="match status" value="1"/>
</dbReference>
<dbReference type="NCBIfam" id="TIGR01212">
    <property type="entry name" value="TIGR01212 family radical SAM protein"/>
    <property type="match status" value="1"/>
</dbReference>
<dbReference type="SFLD" id="SFLDG01086">
    <property type="entry name" value="elongater_protein-like"/>
    <property type="match status" value="1"/>
</dbReference>
<evidence type="ECO:0000313" key="9">
    <source>
        <dbReference type="Proteomes" id="UP001241537"/>
    </source>
</evidence>
<dbReference type="GO" id="GO:0046872">
    <property type="term" value="F:metal ion binding"/>
    <property type="evidence" value="ECO:0007669"/>
    <property type="project" value="UniProtKB-KW"/>
</dbReference>
<keyword evidence="6" id="KW-0411">Iron-sulfur</keyword>
<dbReference type="InterPro" id="IPR058240">
    <property type="entry name" value="rSAM_sf"/>
</dbReference>
<feature type="domain" description="Radical SAM core" evidence="7">
    <location>
        <begin position="13"/>
        <end position="260"/>
    </location>
</feature>
<organism evidence="8 9">
    <name type="scientific">Moryella indoligenes</name>
    <dbReference type="NCBI Taxonomy" id="371674"/>
    <lineage>
        <taxon>Bacteria</taxon>
        <taxon>Bacillati</taxon>
        <taxon>Bacillota</taxon>
        <taxon>Clostridia</taxon>
        <taxon>Lachnospirales</taxon>
        <taxon>Lachnospiraceae</taxon>
        <taxon>Moryella</taxon>
    </lineage>
</organism>
<sequence>MQIRTLSDYCREVFGTKLYRLSLTSGCSCPNRDGTLGYGGCSFCSEQGSGEFAAVLPDIHDQIEAAKQRVAQKLPKGVRSEEQRYIAYFQSFTNTYGDTARLVSLFEEVLRREDIAALSIGTRPDCLKEDMLEALERLNRSKPVWIELGLQTIHERTALRFNRGYALECFAENYSKLKRRGIAVIVHVILGLPGESPEDMYETVRYLASLCPQLDGIKLHGLHILRGTRLAAEYLREPFHIMSLPEYTEVLIHCLKLLPEAVVIHRMTGDGDKRLLIEPQWSGDKKRVLNYINRALREAKRDRGDGQESTEAFEAADQ</sequence>
<dbReference type="PANTHER" id="PTHR11135:SF1">
    <property type="entry name" value="PROTEIN YHCC"/>
    <property type="match status" value="1"/>
</dbReference>
<reference evidence="8" key="1">
    <citation type="submission" date="2023-07" db="EMBL/GenBank/DDBJ databases">
        <title>Genomic Encyclopedia of Type Strains, Phase IV (KMG-IV): sequencing the most valuable type-strain genomes for metagenomic binning, comparative biology and taxonomic classification.</title>
        <authorList>
            <person name="Goeker M."/>
        </authorList>
    </citation>
    <scope>NUCLEOTIDE SEQUENCE</scope>
    <source>
        <strain evidence="8">DSM 19659</strain>
    </source>
</reference>
<dbReference type="PROSITE" id="PS51918">
    <property type="entry name" value="RADICAL_SAM"/>
    <property type="match status" value="1"/>
</dbReference>
<keyword evidence="9" id="KW-1185">Reference proteome</keyword>
<dbReference type="SUPFAM" id="SSF102114">
    <property type="entry name" value="Radical SAM enzymes"/>
    <property type="match status" value="1"/>
</dbReference>
<dbReference type="InterPro" id="IPR032432">
    <property type="entry name" value="Radical_SAM_C"/>
</dbReference>
<dbReference type="SFLD" id="SFLDG01082">
    <property type="entry name" value="B12-binding_domain_containing"/>
    <property type="match status" value="1"/>
</dbReference>
<keyword evidence="5" id="KW-0408">Iron</keyword>
<accession>A0AAE3VAI9</accession>
<dbReference type="Pfam" id="PF04055">
    <property type="entry name" value="Radical_SAM"/>
    <property type="match status" value="1"/>
</dbReference>
<evidence type="ECO:0000256" key="4">
    <source>
        <dbReference type="ARBA" id="ARBA00022723"/>
    </source>
</evidence>
<dbReference type="Pfam" id="PF16199">
    <property type="entry name" value="Radical_SAM_C"/>
    <property type="match status" value="1"/>
</dbReference>
<keyword evidence="2" id="KW-0004">4Fe-4S</keyword>
<evidence type="ECO:0000313" key="8">
    <source>
        <dbReference type="EMBL" id="MDQ0152557.1"/>
    </source>
</evidence>
<protein>
    <submittedName>
        <fullName evidence="8">Radical SAM protein (TIGR01212 family)</fullName>
    </submittedName>
</protein>
<dbReference type="InterPro" id="IPR007197">
    <property type="entry name" value="rSAM"/>
</dbReference>
<keyword evidence="4" id="KW-0479">Metal-binding</keyword>
<evidence type="ECO:0000256" key="3">
    <source>
        <dbReference type="ARBA" id="ARBA00022691"/>
    </source>
</evidence>
<dbReference type="SFLD" id="SFLDG01091">
    <property type="entry name" value="uncharacterized_CHP01210-like"/>
    <property type="match status" value="1"/>
</dbReference>
<evidence type="ECO:0000256" key="5">
    <source>
        <dbReference type="ARBA" id="ARBA00023004"/>
    </source>
</evidence>
<evidence type="ECO:0000256" key="1">
    <source>
        <dbReference type="ARBA" id="ARBA00001966"/>
    </source>
</evidence>
<evidence type="ECO:0000256" key="2">
    <source>
        <dbReference type="ARBA" id="ARBA00022485"/>
    </source>
</evidence>
<dbReference type="EMBL" id="JAUSTO010000006">
    <property type="protein sequence ID" value="MDQ0152557.1"/>
    <property type="molecule type" value="Genomic_DNA"/>
</dbReference>
<comment type="cofactor">
    <cofactor evidence="1">
        <name>[4Fe-4S] cluster</name>
        <dbReference type="ChEBI" id="CHEBI:49883"/>
    </cofactor>
</comment>
<dbReference type="Gene3D" id="3.80.30.20">
    <property type="entry name" value="tm_1862 like domain"/>
    <property type="match status" value="1"/>
</dbReference>
<dbReference type="InterPro" id="IPR005911">
    <property type="entry name" value="YhcC-like"/>
</dbReference>
<dbReference type="InterPro" id="IPR023404">
    <property type="entry name" value="rSAM_horseshoe"/>
</dbReference>
<dbReference type="Proteomes" id="UP001241537">
    <property type="component" value="Unassembled WGS sequence"/>
</dbReference>
<dbReference type="PANTHER" id="PTHR11135">
    <property type="entry name" value="HISTONE ACETYLTRANSFERASE-RELATED"/>
    <property type="match status" value="1"/>
</dbReference>
<name>A0AAE3VAI9_9FIRM</name>
<dbReference type="InterPro" id="IPR006638">
    <property type="entry name" value="Elp3/MiaA/NifB-like_rSAM"/>
</dbReference>
<dbReference type="AlphaFoldDB" id="A0AAE3VAI9"/>
<dbReference type="InterPro" id="IPR039661">
    <property type="entry name" value="ELP3"/>
</dbReference>
<dbReference type="GO" id="GO:0051539">
    <property type="term" value="F:4 iron, 4 sulfur cluster binding"/>
    <property type="evidence" value="ECO:0007669"/>
    <property type="project" value="UniProtKB-KW"/>
</dbReference>
<evidence type="ECO:0000256" key="6">
    <source>
        <dbReference type="ARBA" id="ARBA00023014"/>
    </source>
</evidence>
<gene>
    <name evidence="8" type="ORF">J2S20_001249</name>
</gene>
<evidence type="ECO:0000259" key="7">
    <source>
        <dbReference type="PROSITE" id="PS51918"/>
    </source>
</evidence>
<dbReference type="SMART" id="SM00729">
    <property type="entry name" value="Elp3"/>
    <property type="match status" value="1"/>
</dbReference>
<proteinExistence type="predicted"/>